<evidence type="ECO:0000256" key="1">
    <source>
        <dbReference type="SAM" id="MobiDB-lite"/>
    </source>
</evidence>
<evidence type="ECO:0000313" key="4">
    <source>
        <dbReference type="Proteomes" id="UP000479710"/>
    </source>
</evidence>
<gene>
    <name evidence="3" type="ORF">E2562_030309</name>
</gene>
<reference evidence="3 4" key="1">
    <citation type="submission" date="2019-11" db="EMBL/GenBank/DDBJ databases">
        <title>Whole genome sequence of Oryza granulata.</title>
        <authorList>
            <person name="Li W."/>
        </authorList>
    </citation>
    <scope>NUCLEOTIDE SEQUENCE [LARGE SCALE GENOMIC DNA]</scope>
    <source>
        <strain evidence="4">cv. Menghai</strain>
        <tissue evidence="3">Leaf</tissue>
    </source>
</reference>
<evidence type="ECO:0000259" key="2">
    <source>
        <dbReference type="Pfam" id="PF25597"/>
    </source>
</evidence>
<evidence type="ECO:0000313" key="3">
    <source>
        <dbReference type="EMBL" id="KAF0930143.1"/>
    </source>
</evidence>
<dbReference type="OrthoDB" id="1921865at2759"/>
<feature type="compositionally biased region" description="Basic and acidic residues" evidence="1">
    <location>
        <begin position="103"/>
        <end position="113"/>
    </location>
</feature>
<feature type="region of interest" description="Disordered" evidence="1">
    <location>
        <begin position="55"/>
        <end position="113"/>
    </location>
</feature>
<protein>
    <recommendedName>
        <fullName evidence="2">Retroviral polymerase SH3-like domain-containing protein</fullName>
    </recommendedName>
</protein>
<dbReference type="AlphaFoldDB" id="A0A6G1EZT7"/>
<dbReference type="EMBL" id="SPHZ02000002">
    <property type="protein sequence ID" value="KAF0930143.1"/>
    <property type="molecule type" value="Genomic_DNA"/>
</dbReference>
<proteinExistence type="predicted"/>
<organism evidence="3 4">
    <name type="scientific">Oryza meyeriana var. granulata</name>
    <dbReference type="NCBI Taxonomy" id="110450"/>
    <lineage>
        <taxon>Eukaryota</taxon>
        <taxon>Viridiplantae</taxon>
        <taxon>Streptophyta</taxon>
        <taxon>Embryophyta</taxon>
        <taxon>Tracheophyta</taxon>
        <taxon>Spermatophyta</taxon>
        <taxon>Magnoliopsida</taxon>
        <taxon>Liliopsida</taxon>
        <taxon>Poales</taxon>
        <taxon>Poaceae</taxon>
        <taxon>BOP clade</taxon>
        <taxon>Oryzoideae</taxon>
        <taxon>Oryzeae</taxon>
        <taxon>Oryzinae</taxon>
        <taxon>Oryza</taxon>
        <taxon>Oryza meyeriana</taxon>
    </lineage>
</organism>
<name>A0A6G1EZT7_9ORYZ</name>
<dbReference type="InterPro" id="IPR057670">
    <property type="entry name" value="SH3_retrovirus"/>
</dbReference>
<feature type="domain" description="Retroviral polymerase SH3-like" evidence="2">
    <location>
        <begin position="2"/>
        <end position="33"/>
    </location>
</feature>
<accession>A0A6G1EZT7</accession>
<dbReference type="Proteomes" id="UP000479710">
    <property type="component" value="Unassembled WGS sequence"/>
</dbReference>
<sequence>MKAYRALDPRTRRVRLARDVIFDESRGWDWTATSDAGAPPRSDFTIEYHVEQTIGYPVPGSGGDAIPPSATSTPAQENAAPPSPATSTPAERAATTEFVSPPSHDKERLDATHSDTPVRYRTVDNLIGEDALGPGLAQRELEEASLLLAGPGEPCSFAEAERDEAWRAAMQEEMDAAPRAWNAKLDRTLKALGFEQSKHEHAMYRRNNGGSALLKCGSGCETWVPATRMRCFSDKDKSMFISGKSQKENTPRSKRRGRQCIEETGLGYVAINDRVLYGLCFMSPLKVSSNAMLPSQFSSIPEGAVHCQLLTNY</sequence>
<comment type="caution">
    <text evidence="3">The sequence shown here is derived from an EMBL/GenBank/DDBJ whole genome shotgun (WGS) entry which is preliminary data.</text>
</comment>
<dbReference type="Pfam" id="PF25597">
    <property type="entry name" value="SH3_retrovirus"/>
    <property type="match status" value="1"/>
</dbReference>
<feature type="compositionally biased region" description="Low complexity" evidence="1">
    <location>
        <begin position="85"/>
        <end position="97"/>
    </location>
</feature>
<keyword evidence="4" id="KW-1185">Reference proteome</keyword>